<dbReference type="PANTHER" id="PTHR11236:SF50">
    <property type="entry name" value="AMINODEOXYCHORISMATE SYNTHASE COMPONENT 1"/>
    <property type="match status" value="1"/>
</dbReference>
<dbReference type="GO" id="GO:0009396">
    <property type="term" value="P:folic acid-containing compound biosynthetic process"/>
    <property type="evidence" value="ECO:0007669"/>
    <property type="project" value="InterPro"/>
</dbReference>
<dbReference type="NCBIfam" id="TIGR00553">
    <property type="entry name" value="pabB"/>
    <property type="match status" value="1"/>
</dbReference>
<dbReference type="InterPro" id="IPR005802">
    <property type="entry name" value="ADC_synth_comp_1"/>
</dbReference>
<dbReference type="SUPFAM" id="SSF56322">
    <property type="entry name" value="ADC synthase"/>
    <property type="match status" value="1"/>
</dbReference>
<dbReference type="InterPro" id="IPR005801">
    <property type="entry name" value="ADC_synthase"/>
</dbReference>
<organism evidence="5 6">
    <name type="scientific">Thalassolituus pacificus</name>
    <dbReference type="NCBI Taxonomy" id="2975440"/>
    <lineage>
        <taxon>Bacteria</taxon>
        <taxon>Pseudomonadati</taxon>
        <taxon>Pseudomonadota</taxon>
        <taxon>Gammaproteobacteria</taxon>
        <taxon>Oceanospirillales</taxon>
        <taxon>Oceanospirillaceae</taxon>
        <taxon>Thalassolituus</taxon>
    </lineage>
</organism>
<dbReference type="Gene3D" id="3.60.120.10">
    <property type="entry name" value="Anthranilate synthase"/>
    <property type="match status" value="1"/>
</dbReference>
<dbReference type="Pfam" id="PF04715">
    <property type="entry name" value="Anth_synt_I_N"/>
    <property type="match status" value="1"/>
</dbReference>
<evidence type="ECO:0000313" key="6">
    <source>
        <dbReference type="Proteomes" id="UP001147830"/>
    </source>
</evidence>
<keyword evidence="5" id="KW-0032">Aminotransferase</keyword>
<comment type="caution">
    <text evidence="5">The sequence shown here is derived from an EMBL/GenBank/DDBJ whole genome shotgun (WGS) entry which is preliminary data.</text>
</comment>
<evidence type="ECO:0000259" key="4">
    <source>
        <dbReference type="Pfam" id="PF04715"/>
    </source>
</evidence>
<dbReference type="InterPro" id="IPR015890">
    <property type="entry name" value="Chorismate_C"/>
</dbReference>
<name>A0A9X2WHD1_9GAMM</name>
<dbReference type="PRINTS" id="PR00095">
    <property type="entry name" value="ANTSNTHASEI"/>
</dbReference>
<gene>
    <name evidence="5" type="primary">pabB</name>
    <name evidence="5" type="ORF">NYR02_12275</name>
</gene>
<dbReference type="RefSeq" id="WP_260976644.1">
    <property type="nucleotide sequence ID" value="NZ_JAOANI010000019.1"/>
</dbReference>
<feature type="domain" description="Chorismate-utilising enzyme C-terminal" evidence="3">
    <location>
        <begin position="171"/>
        <end position="423"/>
    </location>
</feature>
<accession>A0A9X2WHD1</accession>
<reference evidence="5" key="2">
    <citation type="submission" date="2022-08" db="EMBL/GenBank/DDBJ databases">
        <authorList>
            <person name="Dong C."/>
        </authorList>
    </citation>
    <scope>NUCLEOTIDE SEQUENCE</scope>
    <source>
        <strain evidence="5">59MF3M-4</strain>
    </source>
</reference>
<reference evidence="5" key="1">
    <citation type="journal article" date="2022" name="Front. Microbiol.">
        <title>Genome-based taxonomic rearrangement of Oceanobacter-related bacteria including the description of Thalassolituus hydrocarbonoclasticus sp. nov. and Thalassolituus pacificus sp. nov. and emended description of the genus Thalassolituus.</title>
        <authorList>
            <person name="Dong C."/>
            <person name="Wei L."/>
            <person name="Wang J."/>
            <person name="Lai Q."/>
            <person name="Huang Z."/>
            <person name="Shao Z."/>
        </authorList>
    </citation>
    <scope>NUCLEOTIDE SEQUENCE</scope>
    <source>
        <strain evidence="5">59MF3M-4</strain>
    </source>
</reference>
<dbReference type="InterPro" id="IPR006805">
    <property type="entry name" value="Anth_synth_I_N"/>
</dbReference>
<keyword evidence="6" id="KW-1185">Reference proteome</keyword>
<dbReference type="PANTHER" id="PTHR11236">
    <property type="entry name" value="AMINOBENZOATE/ANTHRANILATE SYNTHASE"/>
    <property type="match status" value="1"/>
</dbReference>
<dbReference type="GO" id="GO:0046820">
    <property type="term" value="F:4-amino-4-deoxychorismate synthase activity"/>
    <property type="evidence" value="ECO:0007669"/>
    <property type="project" value="UniProtKB-EC"/>
</dbReference>
<dbReference type="Proteomes" id="UP001147830">
    <property type="component" value="Unassembled WGS sequence"/>
</dbReference>
<dbReference type="GO" id="GO:0000162">
    <property type="term" value="P:L-tryptophan biosynthetic process"/>
    <property type="evidence" value="ECO:0007669"/>
    <property type="project" value="TreeGrafter"/>
</dbReference>
<dbReference type="EC" id="2.6.1.85" evidence="1"/>
<keyword evidence="2 5" id="KW-0808">Transferase</keyword>
<evidence type="ECO:0000259" key="3">
    <source>
        <dbReference type="Pfam" id="PF00425"/>
    </source>
</evidence>
<dbReference type="InterPro" id="IPR019999">
    <property type="entry name" value="Anth_synth_I-like"/>
</dbReference>
<evidence type="ECO:0000313" key="5">
    <source>
        <dbReference type="EMBL" id="MCT7359787.1"/>
    </source>
</evidence>
<dbReference type="AlphaFoldDB" id="A0A9X2WHD1"/>
<evidence type="ECO:0000256" key="1">
    <source>
        <dbReference type="ARBA" id="ARBA00013139"/>
    </source>
</evidence>
<protein>
    <recommendedName>
        <fullName evidence="1">aminodeoxychorismate synthase</fullName>
        <ecNumber evidence="1">2.6.1.85</ecNumber>
    </recommendedName>
</protein>
<sequence length="432" mass="47526">MGQLTNMAHEAQPSTTPNGSAVLAYSPKGYLSACCRTELDQVRQTIRESARMSITCESHGPTTANPEPPFCSGWAGFMSYDAGKTLQGLTPSTAAQNSAGAPLAEFFYYPLSLYLDFADNSCTLQNPQRLPEAVTTAFIARLENAITAYKTATTLTAEMTKPRQWQCAWSKEQYQQAFTKTRHYLAAGDCYQVNLAMPFHCADDLRSISPAPLLQAFNAPFSAYLKTPAQTLFSVSPERFIRIDGDRIETRPIKGTIARGETAETDESNRQWLADSAKNRAENLMIVDLLRNDLSRSAEPFSVQVTKLFDIESHANVHHMVSTIVATRRSDQHAVDVIFDALPGGSITGAPKRRAMEVIDELEYQPRGAYCGVLGYFDDAGHADFNILIRTIAAAEQGATCWGGGGIVMDSTWEDEWQEIHSKVGRILSTPL</sequence>
<proteinExistence type="predicted"/>
<feature type="domain" description="Anthranilate synthase component I N-terminal" evidence="4">
    <location>
        <begin position="62"/>
        <end position="124"/>
    </location>
</feature>
<dbReference type="EMBL" id="JAOANI010000019">
    <property type="protein sequence ID" value="MCT7359787.1"/>
    <property type="molecule type" value="Genomic_DNA"/>
</dbReference>
<evidence type="ECO:0000256" key="2">
    <source>
        <dbReference type="ARBA" id="ARBA00022679"/>
    </source>
</evidence>
<dbReference type="Pfam" id="PF00425">
    <property type="entry name" value="Chorismate_bind"/>
    <property type="match status" value="1"/>
</dbReference>